<feature type="signal peptide" evidence="2">
    <location>
        <begin position="1"/>
        <end position="22"/>
    </location>
</feature>
<evidence type="ECO:0008006" key="5">
    <source>
        <dbReference type="Google" id="ProtNLM"/>
    </source>
</evidence>
<feature type="chain" id="PRO_5011660904" description="DUF3868 domain-containing protein" evidence="2">
    <location>
        <begin position="23"/>
        <end position="135"/>
    </location>
</feature>
<keyword evidence="4" id="KW-1185">Reference proteome</keyword>
<dbReference type="RefSeq" id="WP_091818302.1">
    <property type="nucleotide sequence ID" value="NZ_FNCQ01000012.1"/>
</dbReference>
<keyword evidence="2" id="KW-0732">Signal</keyword>
<name>A0A1G7Y2A7_9BACT</name>
<reference evidence="4" key="1">
    <citation type="submission" date="2016-10" db="EMBL/GenBank/DDBJ databases">
        <authorList>
            <person name="Varghese N."/>
            <person name="Submissions S."/>
        </authorList>
    </citation>
    <scope>NUCLEOTIDE SEQUENCE [LARGE SCALE GENOMIC DNA]</scope>
    <source>
        <strain evidence="4">BP1-148</strain>
    </source>
</reference>
<accession>A0A1G7Y2A7</accession>
<evidence type="ECO:0000313" key="4">
    <source>
        <dbReference type="Proteomes" id="UP000198779"/>
    </source>
</evidence>
<dbReference type="EMBL" id="FNCQ01000012">
    <property type="protein sequence ID" value="SDG90406.1"/>
    <property type="molecule type" value="Genomic_DNA"/>
</dbReference>
<proteinExistence type="predicted"/>
<sequence>MKLRKVGILLVTIFLCCPMAMAQTSPAISWKYSNHFPKLPPLTVEFDISLYHRSKPHLMQMSLDSKQDKDTASCQSVILRHKEQKMESQYHFKYRPDYSKMVDNFKGVRDRIVRERRQKEGIPLPPPHPYLMRNK</sequence>
<feature type="region of interest" description="Disordered" evidence="1">
    <location>
        <begin position="116"/>
        <end position="135"/>
    </location>
</feature>
<evidence type="ECO:0000256" key="2">
    <source>
        <dbReference type="SAM" id="SignalP"/>
    </source>
</evidence>
<evidence type="ECO:0000313" key="3">
    <source>
        <dbReference type="EMBL" id="SDG90406.1"/>
    </source>
</evidence>
<protein>
    <recommendedName>
        <fullName evidence="5">DUF3868 domain-containing protein</fullName>
    </recommendedName>
</protein>
<dbReference type="Proteomes" id="UP000198779">
    <property type="component" value="Unassembled WGS sequence"/>
</dbReference>
<organism evidence="3 4">
    <name type="scientific">Prevotella communis</name>
    <dbReference type="NCBI Taxonomy" id="2913614"/>
    <lineage>
        <taxon>Bacteria</taxon>
        <taxon>Pseudomonadati</taxon>
        <taxon>Bacteroidota</taxon>
        <taxon>Bacteroidia</taxon>
        <taxon>Bacteroidales</taxon>
        <taxon>Prevotellaceae</taxon>
        <taxon>Prevotella</taxon>
    </lineage>
</organism>
<evidence type="ECO:0000256" key="1">
    <source>
        <dbReference type="SAM" id="MobiDB-lite"/>
    </source>
</evidence>
<dbReference type="STRING" id="645274.SAMN04487901_11240"/>
<dbReference type="AlphaFoldDB" id="A0A1G7Y2A7"/>
<gene>
    <name evidence="3" type="ORF">SAMN04487901_11240</name>
</gene>